<comment type="caution">
    <text evidence="2">The sequence shown here is derived from an EMBL/GenBank/DDBJ whole genome shotgun (WGS) entry which is preliminary data.</text>
</comment>
<protein>
    <submittedName>
        <fullName evidence="2">Uncharacterized protein</fullName>
    </submittedName>
</protein>
<dbReference type="AlphaFoldDB" id="A0AAQ4ETF1"/>
<accession>A0AAQ4ETF1</accession>
<organism evidence="2 3">
    <name type="scientific">Amblyomma americanum</name>
    <name type="common">Lone star tick</name>
    <dbReference type="NCBI Taxonomy" id="6943"/>
    <lineage>
        <taxon>Eukaryota</taxon>
        <taxon>Metazoa</taxon>
        <taxon>Ecdysozoa</taxon>
        <taxon>Arthropoda</taxon>
        <taxon>Chelicerata</taxon>
        <taxon>Arachnida</taxon>
        <taxon>Acari</taxon>
        <taxon>Parasitiformes</taxon>
        <taxon>Ixodida</taxon>
        <taxon>Ixodoidea</taxon>
        <taxon>Ixodidae</taxon>
        <taxon>Amblyomminae</taxon>
        <taxon>Amblyomma</taxon>
    </lineage>
</organism>
<dbReference type="Proteomes" id="UP001321473">
    <property type="component" value="Unassembled WGS sequence"/>
</dbReference>
<feature type="region of interest" description="Disordered" evidence="1">
    <location>
        <begin position="1"/>
        <end position="32"/>
    </location>
</feature>
<evidence type="ECO:0000313" key="2">
    <source>
        <dbReference type="EMBL" id="KAK8778036.1"/>
    </source>
</evidence>
<keyword evidence="3" id="KW-1185">Reference proteome</keyword>
<name>A0AAQ4ETF1_AMBAM</name>
<sequence>MSLTGSSWRMCERPPSESASGRNSENPGRYRVVRTDDPNYARVLQFLLRSIEANRARLFSSALEVFYQDDSDDELQLNGLCRHYFLRLTSFI</sequence>
<evidence type="ECO:0000313" key="3">
    <source>
        <dbReference type="Proteomes" id="UP001321473"/>
    </source>
</evidence>
<gene>
    <name evidence="2" type="ORF">V5799_020625</name>
</gene>
<feature type="compositionally biased region" description="Polar residues" evidence="1">
    <location>
        <begin position="17"/>
        <end position="26"/>
    </location>
</feature>
<dbReference type="EMBL" id="JARKHS020011160">
    <property type="protein sequence ID" value="KAK8778036.1"/>
    <property type="molecule type" value="Genomic_DNA"/>
</dbReference>
<reference evidence="2 3" key="1">
    <citation type="journal article" date="2023" name="Arcadia Sci">
        <title>De novo assembly of a long-read Amblyomma americanum tick genome.</title>
        <authorList>
            <person name="Chou S."/>
            <person name="Poskanzer K.E."/>
            <person name="Rollins M."/>
            <person name="Thuy-Boun P.S."/>
        </authorList>
    </citation>
    <scope>NUCLEOTIDE SEQUENCE [LARGE SCALE GENOMIC DNA]</scope>
    <source>
        <strain evidence="2">F_SG_1</strain>
        <tissue evidence="2">Salivary glands</tissue>
    </source>
</reference>
<evidence type="ECO:0000256" key="1">
    <source>
        <dbReference type="SAM" id="MobiDB-lite"/>
    </source>
</evidence>
<proteinExistence type="predicted"/>